<keyword evidence="4" id="KW-1185">Reference proteome</keyword>
<dbReference type="AlphaFoldDB" id="A0A6A6F3E3"/>
<evidence type="ECO:0008006" key="5">
    <source>
        <dbReference type="Google" id="ProtNLM"/>
    </source>
</evidence>
<evidence type="ECO:0000313" key="4">
    <source>
        <dbReference type="Proteomes" id="UP000799539"/>
    </source>
</evidence>
<dbReference type="Proteomes" id="UP000799539">
    <property type="component" value="Unassembled WGS sequence"/>
</dbReference>
<feature type="compositionally biased region" description="Polar residues" evidence="1">
    <location>
        <begin position="16"/>
        <end position="25"/>
    </location>
</feature>
<dbReference type="EMBL" id="ML992700">
    <property type="protein sequence ID" value="KAF2207740.1"/>
    <property type="molecule type" value="Genomic_DNA"/>
</dbReference>
<proteinExistence type="predicted"/>
<dbReference type="OrthoDB" id="160645at2759"/>
<keyword evidence="2" id="KW-0812">Transmembrane</keyword>
<evidence type="ECO:0000256" key="1">
    <source>
        <dbReference type="SAM" id="MobiDB-lite"/>
    </source>
</evidence>
<keyword evidence="2" id="KW-1133">Transmembrane helix</keyword>
<reference evidence="3" key="1">
    <citation type="journal article" date="2020" name="Stud. Mycol.">
        <title>101 Dothideomycetes genomes: a test case for predicting lifestyles and emergence of pathogens.</title>
        <authorList>
            <person name="Haridas S."/>
            <person name="Albert R."/>
            <person name="Binder M."/>
            <person name="Bloem J."/>
            <person name="Labutti K."/>
            <person name="Salamov A."/>
            <person name="Andreopoulos B."/>
            <person name="Baker S."/>
            <person name="Barry K."/>
            <person name="Bills G."/>
            <person name="Bluhm B."/>
            <person name="Cannon C."/>
            <person name="Castanera R."/>
            <person name="Culley D."/>
            <person name="Daum C."/>
            <person name="Ezra D."/>
            <person name="Gonzalez J."/>
            <person name="Henrissat B."/>
            <person name="Kuo A."/>
            <person name="Liang C."/>
            <person name="Lipzen A."/>
            <person name="Lutzoni F."/>
            <person name="Magnuson J."/>
            <person name="Mondo S."/>
            <person name="Nolan M."/>
            <person name="Ohm R."/>
            <person name="Pangilinan J."/>
            <person name="Park H.-J."/>
            <person name="Ramirez L."/>
            <person name="Alfaro M."/>
            <person name="Sun H."/>
            <person name="Tritt A."/>
            <person name="Yoshinaga Y."/>
            <person name="Zwiers L.-H."/>
            <person name="Turgeon B."/>
            <person name="Goodwin S."/>
            <person name="Spatafora J."/>
            <person name="Crous P."/>
            <person name="Grigoriev I."/>
        </authorList>
    </citation>
    <scope>NUCLEOTIDE SEQUENCE</scope>
    <source>
        <strain evidence="3">SCOH1-5</strain>
    </source>
</reference>
<feature type="region of interest" description="Disordered" evidence="1">
    <location>
        <begin position="130"/>
        <end position="154"/>
    </location>
</feature>
<feature type="region of interest" description="Disordered" evidence="1">
    <location>
        <begin position="1"/>
        <end position="34"/>
    </location>
</feature>
<feature type="compositionally biased region" description="Polar residues" evidence="1">
    <location>
        <begin position="130"/>
        <end position="142"/>
    </location>
</feature>
<name>A0A6A6F3E3_9PEZI</name>
<protein>
    <recommendedName>
        <fullName evidence="5">Apple domain-containing protein</fullName>
    </recommendedName>
</protein>
<evidence type="ECO:0000256" key="2">
    <source>
        <dbReference type="SAM" id="Phobius"/>
    </source>
</evidence>
<feature type="transmembrane region" description="Helical" evidence="2">
    <location>
        <begin position="160"/>
        <end position="186"/>
    </location>
</feature>
<evidence type="ECO:0000313" key="3">
    <source>
        <dbReference type="EMBL" id="KAF2207740.1"/>
    </source>
</evidence>
<keyword evidence="2" id="KW-0472">Membrane</keyword>
<sequence>MAGSSRGEPREALVSPQHSGASAATNGKRESHMVSPMSLDHQVHREIHLSYPEVYLAPPEERSPEIVFNRDGSDAPEVVPSNDPGYHVDEKYAPPQWYRDEVNTPIKQESVWEHVGRTRHAAVLGAAEESNQSGLYGGTTHQVAEPDTGKDDSTKTKRRVWTWLGIAAAILLIVALAFGLGVGLGLRKTNGSAASSEPPTSTIRSSTWATVTTSSSALPSSTVRCPSSNDTTYVSNSKSFVVECGIDHSGGNLDTVDAVDLVDCIDSCAESNQCVGATFLGAACYLKSIWSDPIFSNGEVAGGRLVS</sequence>
<accession>A0A6A6F3E3</accession>
<gene>
    <name evidence="3" type="ORF">CERZMDRAFT_88216</name>
</gene>
<organism evidence="3 4">
    <name type="scientific">Cercospora zeae-maydis SCOH1-5</name>
    <dbReference type="NCBI Taxonomy" id="717836"/>
    <lineage>
        <taxon>Eukaryota</taxon>
        <taxon>Fungi</taxon>
        <taxon>Dikarya</taxon>
        <taxon>Ascomycota</taxon>
        <taxon>Pezizomycotina</taxon>
        <taxon>Dothideomycetes</taxon>
        <taxon>Dothideomycetidae</taxon>
        <taxon>Mycosphaerellales</taxon>
        <taxon>Mycosphaerellaceae</taxon>
        <taxon>Cercospora</taxon>
    </lineage>
</organism>